<organism evidence="2 3">
    <name type="scientific">Stieleria varia</name>
    <dbReference type="NCBI Taxonomy" id="2528005"/>
    <lineage>
        <taxon>Bacteria</taxon>
        <taxon>Pseudomonadati</taxon>
        <taxon>Planctomycetota</taxon>
        <taxon>Planctomycetia</taxon>
        <taxon>Pirellulales</taxon>
        <taxon>Pirellulaceae</taxon>
        <taxon>Stieleria</taxon>
    </lineage>
</organism>
<comment type="caution">
    <text evidence="2">The sequence shown here is derived from an EMBL/GenBank/DDBJ whole genome shotgun (WGS) entry which is preliminary data.</text>
</comment>
<gene>
    <name evidence="2" type="ORF">Pla52n_43940</name>
</gene>
<evidence type="ECO:0000313" key="3">
    <source>
        <dbReference type="Proteomes" id="UP000320176"/>
    </source>
</evidence>
<name>A0A5C6ALV2_9BACT</name>
<dbReference type="EMBL" id="SJPN01000005">
    <property type="protein sequence ID" value="TWU01023.1"/>
    <property type="molecule type" value="Genomic_DNA"/>
</dbReference>
<protein>
    <submittedName>
        <fullName evidence="2">Uncharacterized protein</fullName>
    </submittedName>
</protein>
<keyword evidence="3" id="KW-1185">Reference proteome</keyword>
<feature type="compositionally biased region" description="Low complexity" evidence="1">
    <location>
        <begin position="32"/>
        <end position="44"/>
    </location>
</feature>
<evidence type="ECO:0000313" key="2">
    <source>
        <dbReference type="EMBL" id="TWU01023.1"/>
    </source>
</evidence>
<sequence length="93" mass="9787">MNPRLFANLKSWVMGESVLDGINAIAAKKLTAPRAAPARSSTSAETDRGSDDGTSSNPDVGGEYGFASGFTLSSHCIWSANELRSMQAQDVHA</sequence>
<reference evidence="2 3" key="1">
    <citation type="submission" date="2019-02" db="EMBL/GenBank/DDBJ databases">
        <title>Deep-cultivation of Planctomycetes and their phenomic and genomic characterization uncovers novel biology.</title>
        <authorList>
            <person name="Wiegand S."/>
            <person name="Jogler M."/>
            <person name="Boedeker C."/>
            <person name="Pinto D."/>
            <person name="Vollmers J."/>
            <person name="Rivas-Marin E."/>
            <person name="Kohn T."/>
            <person name="Peeters S.H."/>
            <person name="Heuer A."/>
            <person name="Rast P."/>
            <person name="Oberbeckmann S."/>
            <person name="Bunk B."/>
            <person name="Jeske O."/>
            <person name="Meyerdierks A."/>
            <person name="Storesund J.E."/>
            <person name="Kallscheuer N."/>
            <person name="Luecker S."/>
            <person name="Lage O.M."/>
            <person name="Pohl T."/>
            <person name="Merkel B.J."/>
            <person name="Hornburger P."/>
            <person name="Mueller R.-W."/>
            <person name="Bruemmer F."/>
            <person name="Labrenz M."/>
            <person name="Spormann A.M."/>
            <person name="Op Den Camp H."/>
            <person name="Overmann J."/>
            <person name="Amann R."/>
            <person name="Jetten M.S.M."/>
            <person name="Mascher T."/>
            <person name="Medema M.H."/>
            <person name="Devos D.P."/>
            <person name="Kaster A.-K."/>
            <person name="Ovreas L."/>
            <person name="Rohde M."/>
            <person name="Galperin M.Y."/>
            <person name="Jogler C."/>
        </authorList>
    </citation>
    <scope>NUCLEOTIDE SEQUENCE [LARGE SCALE GENOMIC DNA]</scope>
    <source>
        <strain evidence="2 3">Pla52n</strain>
    </source>
</reference>
<accession>A0A5C6ALV2</accession>
<dbReference type="Proteomes" id="UP000320176">
    <property type="component" value="Unassembled WGS sequence"/>
</dbReference>
<evidence type="ECO:0000256" key="1">
    <source>
        <dbReference type="SAM" id="MobiDB-lite"/>
    </source>
</evidence>
<proteinExistence type="predicted"/>
<dbReference type="AlphaFoldDB" id="A0A5C6ALV2"/>
<feature type="region of interest" description="Disordered" evidence="1">
    <location>
        <begin position="31"/>
        <end position="60"/>
    </location>
</feature>